<gene>
    <name evidence="6" type="ORF">PFLUV_G00150720</name>
</gene>
<dbReference type="GO" id="GO:0005516">
    <property type="term" value="F:calmodulin binding"/>
    <property type="evidence" value="ECO:0007669"/>
    <property type="project" value="UniProtKB-KW"/>
</dbReference>
<dbReference type="Proteomes" id="UP000465112">
    <property type="component" value="Chromosome 12"/>
</dbReference>
<reference evidence="6 7" key="1">
    <citation type="submission" date="2019-06" db="EMBL/GenBank/DDBJ databases">
        <title>A chromosome-scale genome assembly of the European perch, Perca fluviatilis.</title>
        <authorList>
            <person name="Roques C."/>
            <person name="Zahm M."/>
            <person name="Cabau C."/>
            <person name="Klopp C."/>
            <person name="Bouchez O."/>
            <person name="Donnadieu C."/>
            <person name="Kuhl H."/>
            <person name="Gislard M."/>
            <person name="Guendouz S."/>
            <person name="Journot L."/>
            <person name="Haffray P."/>
            <person name="Bestin A."/>
            <person name="Morvezen R."/>
            <person name="Feron R."/>
            <person name="Wen M."/>
            <person name="Jouanno E."/>
            <person name="Herpin A."/>
            <person name="Schartl M."/>
            <person name="Postlethwait J."/>
            <person name="Schaerlinger B."/>
            <person name="Chardard D."/>
            <person name="Lecocq T."/>
            <person name="Poncet C."/>
            <person name="Jaffrelo L."/>
            <person name="Lampietro C."/>
            <person name="Guiguen Y."/>
        </authorList>
    </citation>
    <scope>NUCLEOTIDE SEQUENCE [LARGE SCALE GENOMIC DNA]</scope>
    <source>
        <tissue evidence="6">Blood</tissue>
    </source>
</reference>
<organism evidence="6 7">
    <name type="scientific">Perca fluviatilis</name>
    <name type="common">European perch</name>
    <dbReference type="NCBI Taxonomy" id="8168"/>
    <lineage>
        <taxon>Eukaryota</taxon>
        <taxon>Metazoa</taxon>
        <taxon>Chordata</taxon>
        <taxon>Craniata</taxon>
        <taxon>Vertebrata</taxon>
        <taxon>Euteleostomi</taxon>
        <taxon>Actinopterygii</taxon>
        <taxon>Neopterygii</taxon>
        <taxon>Teleostei</taxon>
        <taxon>Neoteleostei</taxon>
        <taxon>Acanthomorphata</taxon>
        <taxon>Eupercaria</taxon>
        <taxon>Perciformes</taxon>
        <taxon>Percoidei</taxon>
        <taxon>Percidae</taxon>
        <taxon>Percinae</taxon>
        <taxon>Perca</taxon>
    </lineage>
</organism>
<keyword evidence="7" id="KW-1185">Reference proteome</keyword>
<evidence type="ECO:0000256" key="1">
    <source>
        <dbReference type="ARBA" id="ARBA00006692"/>
    </source>
</evidence>
<dbReference type="InterPro" id="IPR003599">
    <property type="entry name" value="Ig_sub"/>
</dbReference>
<evidence type="ECO:0000256" key="2">
    <source>
        <dbReference type="ARBA" id="ARBA00023157"/>
    </source>
</evidence>
<comment type="caution">
    <text evidence="6">The sequence shown here is derived from an EMBL/GenBank/DDBJ whole genome shotgun (WGS) entry which is preliminary data.</text>
</comment>
<feature type="domain" description="Ig-like" evidence="5">
    <location>
        <begin position="81"/>
        <end position="173"/>
    </location>
</feature>
<dbReference type="PROSITE" id="PS50835">
    <property type="entry name" value="IG_LIKE"/>
    <property type="match status" value="3"/>
</dbReference>
<name>A0A6A5E3R1_PERFL</name>
<dbReference type="InterPro" id="IPR013098">
    <property type="entry name" value="Ig_I-set"/>
</dbReference>
<dbReference type="PANTHER" id="PTHR47633">
    <property type="entry name" value="IMMUNOGLOBULIN"/>
    <property type="match status" value="1"/>
</dbReference>
<dbReference type="SMART" id="SM00409">
    <property type="entry name" value="IG"/>
    <property type="match status" value="2"/>
</dbReference>
<feature type="domain" description="Ig-like" evidence="5">
    <location>
        <begin position="1"/>
        <end position="71"/>
    </location>
</feature>
<dbReference type="SUPFAM" id="SSF48726">
    <property type="entry name" value="Immunoglobulin"/>
    <property type="match status" value="3"/>
</dbReference>
<evidence type="ECO:0000256" key="4">
    <source>
        <dbReference type="SAM" id="MobiDB-lite"/>
    </source>
</evidence>
<comment type="similarity">
    <text evidence="1">Belongs to the protein kinase superfamily. CAMK Ser/Thr protein kinase family.</text>
</comment>
<feature type="domain" description="Ig-like" evidence="5">
    <location>
        <begin position="435"/>
        <end position="474"/>
    </location>
</feature>
<dbReference type="FunFam" id="2.60.40.10:FF:000032">
    <property type="entry name" value="palladin isoform X1"/>
    <property type="match status" value="1"/>
</dbReference>
<dbReference type="PANTHER" id="PTHR47633:SF3">
    <property type="entry name" value="STRIATED MUSCLE PREFERENTIALLY EXPRESSED PROTEIN KINASE"/>
    <property type="match status" value="1"/>
</dbReference>
<dbReference type="InterPro" id="IPR036179">
    <property type="entry name" value="Ig-like_dom_sf"/>
</dbReference>
<evidence type="ECO:0000259" key="5">
    <source>
        <dbReference type="PROSITE" id="PS50835"/>
    </source>
</evidence>
<dbReference type="Gene3D" id="2.60.40.10">
    <property type="entry name" value="Immunoglobulins"/>
    <property type="match status" value="3"/>
</dbReference>
<protein>
    <recommendedName>
        <fullName evidence="5">Ig-like domain-containing protein</fullName>
    </recommendedName>
</protein>
<dbReference type="InterPro" id="IPR013783">
    <property type="entry name" value="Ig-like_fold"/>
</dbReference>
<feature type="compositionally biased region" description="Low complexity" evidence="4">
    <location>
        <begin position="201"/>
        <end position="217"/>
    </location>
</feature>
<proteinExistence type="inferred from homology"/>
<keyword evidence="2" id="KW-1015">Disulfide bond</keyword>
<dbReference type="InterPro" id="IPR003598">
    <property type="entry name" value="Ig_sub2"/>
</dbReference>
<dbReference type="FunFam" id="2.60.40.10:FF:000080">
    <property type="entry name" value="Myosin light chain kinase, smooth muscle"/>
    <property type="match status" value="1"/>
</dbReference>
<dbReference type="Pfam" id="PF07679">
    <property type="entry name" value="I-set"/>
    <property type="match status" value="2"/>
</dbReference>
<evidence type="ECO:0000313" key="6">
    <source>
        <dbReference type="EMBL" id="KAF1383091.1"/>
    </source>
</evidence>
<dbReference type="InterPro" id="IPR007110">
    <property type="entry name" value="Ig-like_dom"/>
</dbReference>
<evidence type="ECO:0000313" key="7">
    <source>
        <dbReference type="Proteomes" id="UP000465112"/>
    </source>
</evidence>
<accession>A0A6A5E3R1</accession>
<feature type="region of interest" description="Disordered" evidence="4">
    <location>
        <begin position="175"/>
        <end position="249"/>
    </location>
</feature>
<dbReference type="EMBL" id="VHII01000012">
    <property type="protein sequence ID" value="KAF1383091.1"/>
    <property type="molecule type" value="Genomic_DNA"/>
</dbReference>
<dbReference type="AlphaFoldDB" id="A0A6A5E3R1"/>
<dbReference type="GO" id="GO:0004672">
    <property type="term" value="F:protein kinase activity"/>
    <property type="evidence" value="ECO:0007669"/>
    <property type="project" value="TreeGrafter"/>
</dbReference>
<feature type="region of interest" description="Disordered" evidence="4">
    <location>
        <begin position="356"/>
        <end position="414"/>
    </location>
</feature>
<feature type="compositionally biased region" description="Low complexity" evidence="4">
    <location>
        <begin position="356"/>
        <end position="382"/>
    </location>
</feature>
<keyword evidence="3" id="KW-0393">Immunoglobulin domain</keyword>
<evidence type="ECO:0000256" key="3">
    <source>
        <dbReference type="ARBA" id="ARBA00023319"/>
    </source>
</evidence>
<feature type="compositionally biased region" description="Basic and acidic residues" evidence="4">
    <location>
        <begin position="235"/>
        <end position="249"/>
    </location>
</feature>
<feature type="compositionally biased region" description="Basic and acidic residues" evidence="4">
    <location>
        <begin position="176"/>
        <end position="186"/>
    </location>
</feature>
<dbReference type="SMART" id="SM00408">
    <property type="entry name" value="IGc2"/>
    <property type="match status" value="2"/>
</dbReference>
<feature type="region of interest" description="Disordered" evidence="4">
    <location>
        <begin position="290"/>
        <end position="323"/>
    </location>
</feature>
<sequence>MKVLWSSGVPPPEVVWLHDGLEVTESEDFHLLREGSRCTLLIQEVFPEDNGTYCCRAWNQNGEAQTQAQLTVEEPQDGVQPWFITKPKAVSAVVGQHVLLSCAVAGDPFPQHAWTRGEPRRPLTSGGDYELLQKDDVVSLLIRRVRRHHAGDYQITLRNKVGECSAVSCLSVSGEETDRQRGRAAEDSCSPAGGGRGGGLEQSSSSSSSGVRGVSRQEANRQQKKKKETQPLLHLHAEEKKKKKKEVDQDRAAGLLKRCCVDTRQRGEDELRQRDAQQLDFRSLLGRRALNAKTTRREGEEEEEEEPSQEAATGQRQRIVPMDFKSNLKGVKAKTEEDRKANSPQQVDFRAVLGKKGAAGPAGNATKPAETPGKNATNSAATSPPPSSDFRSVLANKKKPASPEKNGDKVAVNNCVDGGIKEEKKKSGGGGEKAPEFVEKLSDVTVLDGQRLRLQCRLNAATDAVATTWTLDGKNIKSSKFIVLANEGRARPLLPAAFDELTLILLFRRHVSHL</sequence>